<proteinExistence type="predicted"/>
<evidence type="ECO:0000313" key="1">
    <source>
        <dbReference type="EMBL" id="GIO26803.1"/>
    </source>
</evidence>
<dbReference type="InterPro" id="IPR035218">
    <property type="entry name" value="DUF5327"/>
</dbReference>
<accession>A0A920C6P4</accession>
<dbReference type="Proteomes" id="UP000676917">
    <property type="component" value="Unassembled WGS sequence"/>
</dbReference>
<dbReference type="AlphaFoldDB" id="A0A920C6P4"/>
<sequence length="103" mass="11616">MAVANETILIKMMQEIQQAKDSQHQQEKMLKHIEKIRLLCDLFLEEERNEGLMESPKVNDITAAELKAMLGVDKSTGTGSAQTFKKSINLDEEDGNGESIFDF</sequence>
<comment type="caution">
    <text evidence="1">The sequence shown here is derived from an EMBL/GenBank/DDBJ whole genome shotgun (WGS) entry which is preliminary data.</text>
</comment>
<protein>
    <recommendedName>
        <fullName evidence="3">YwdI family protein</fullName>
    </recommendedName>
</protein>
<keyword evidence="2" id="KW-1185">Reference proteome</keyword>
<reference evidence="1" key="1">
    <citation type="submission" date="2021-03" db="EMBL/GenBank/DDBJ databases">
        <title>Antimicrobial resistance genes in bacteria isolated from Japanese honey, and their potential for conferring macrolide and lincosamide resistance in the American foulbrood pathogen Paenibacillus larvae.</title>
        <authorList>
            <person name="Okamoto M."/>
            <person name="Kumagai M."/>
            <person name="Kanamori H."/>
            <person name="Takamatsu D."/>
        </authorList>
    </citation>
    <scope>NUCLEOTIDE SEQUENCE</scope>
    <source>
        <strain evidence="1">J43TS3</strain>
    </source>
</reference>
<dbReference type="EMBL" id="BORP01000002">
    <property type="protein sequence ID" value="GIO26803.1"/>
    <property type="molecule type" value="Genomic_DNA"/>
</dbReference>
<organism evidence="1 2">
    <name type="scientific">Ornithinibacillus bavariensis</name>
    <dbReference type="NCBI Taxonomy" id="545502"/>
    <lineage>
        <taxon>Bacteria</taxon>
        <taxon>Bacillati</taxon>
        <taxon>Bacillota</taxon>
        <taxon>Bacilli</taxon>
        <taxon>Bacillales</taxon>
        <taxon>Bacillaceae</taxon>
        <taxon>Ornithinibacillus</taxon>
    </lineage>
</organism>
<dbReference type="Pfam" id="PF17261">
    <property type="entry name" value="DUF5327"/>
    <property type="match status" value="1"/>
</dbReference>
<evidence type="ECO:0008006" key="3">
    <source>
        <dbReference type="Google" id="ProtNLM"/>
    </source>
</evidence>
<dbReference type="RefSeq" id="WP_212920310.1">
    <property type="nucleotide sequence ID" value="NZ_BORP01000002.1"/>
</dbReference>
<gene>
    <name evidence="1" type="ORF">J43TS3_14140</name>
</gene>
<evidence type="ECO:0000313" key="2">
    <source>
        <dbReference type="Proteomes" id="UP000676917"/>
    </source>
</evidence>
<name>A0A920C6P4_9BACI</name>